<evidence type="ECO:0000256" key="1">
    <source>
        <dbReference type="ARBA" id="ARBA00004496"/>
    </source>
</evidence>
<evidence type="ECO:0000256" key="2">
    <source>
        <dbReference type="ARBA" id="ARBA00007532"/>
    </source>
</evidence>
<feature type="binding site" evidence="14">
    <location>
        <position position="52"/>
    </location>
    <ligand>
        <name>FAD</name>
        <dbReference type="ChEBI" id="CHEBI:57692"/>
    </ligand>
</feature>
<dbReference type="GO" id="GO:0050660">
    <property type="term" value="F:flavin adenine dinucleotide binding"/>
    <property type="evidence" value="ECO:0007669"/>
    <property type="project" value="InterPro"/>
</dbReference>
<dbReference type="FunFam" id="3.50.50.60:FF:000136">
    <property type="entry name" value="Dihydrolipoyl dehydrogenase"/>
    <property type="match status" value="1"/>
</dbReference>
<evidence type="ECO:0000256" key="13">
    <source>
        <dbReference type="PIRSR" id="PIRSR000350-2"/>
    </source>
</evidence>
<dbReference type="EMBL" id="OBEA01000006">
    <property type="protein sequence ID" value="SNY55825.1"/>
    <property type="molecule type" value="Genomic_DNA"/>
</dbReference>
<feature type="binding site" evidence="14">
    <location>
        <position position="310"/>
    </location>
    <ligand>
        <name>FAD</name>
        <dbReference type="ChEBI" id="CHEBI:57692"/>
    </ligand>
</feature>
<evidence type="ECO:0000313" key="22">
    <source>
        <dbReference type="Proteomes" id="UP000231702"/>
    </source>
</evidence>
<keyword evidence="10" id="KW-1015">Disulfide bond</keyword>
<dbReference type="InterPro" id="IPR016156">
    <property type="entry name" value="FAD/NAD-linked_Rdtase_dimer_sf"/>
</dbReference>
<dbReference type="InterPro" id="IPR006258">
    <property type="entry name" value="Lipoamide_DH"/>
</dbReference>
<evidence type="ECO:0000256" key="11">
    <source>
        <dbReference type="ARBA" id="ARBA00023284"/>
    </source>
</evidence>
<evidence type="ECO:0000256" key="3">
    <source>
        <dbReference type="ARBA" id="ARBA00012608"/>
    </source>
</evidence>
<feature type="binding site" evidence="14">
    <location>
        <begin position="180"/>
        <end position="187"/>
    </location>
    <ligand>
        <name>NAD(+)</name>
        <dbReference type="ChEBI" id="CHEBI:57540"/>
    </ligand>
</feature>
<dbReference type="InterPro" id="IPR036188">
    <property type="entry name" value="FAD/NAD-bd_sf"/>
</dbReference>
<evidence type="ECO:0000256" key="12">
    <source>
        <dbReference type="ARBA" id="ARBA00049187"/>
    </source>
</evidence>
<keyword evidence="14" id="KW-0547">Nucleotide-binding</keyword>
<evidence type="ECO:0000256" key="4">
    <source>
        <dbReference type="ARBA" id="ARBA00016961"/>
    </source>
</evidence>
<dbReference type="InterPro" id="IPR004099">
    <property type="entry name" value="Pyr_nucl-diS_OxRdtase_dimer"/>
</dbReference>
<gene>
    <name evidence="19" type="primary">lpdA</name>
    <name evidence="19" type="ORF">CVM39_16540</name>
    <name evidence="20" type="ORF">SAMN06297129_3120</name>
</gene>
<dbReference type="PANTHER" id="PTHR22912:SF217">
    <property type="entry name" value="DIHYDROLIPOYL DEHYDROGENASE"/>
    <property type="match status" value="1"/>
</dbReference>
<dbReference type="SUPFAM" id="SSF55424">
    <property type="entry name" value="FAD/NAD-linked reductases, dimerisation (C-terminal) domain"/>
    <property type="match status" value="1"/>
</dbReference>
<keyword evidence="22" id="KW-1185">Reference proteome</keyword>
<evidence type="ECO:0000256" key="14">
    <source>
        <dbReference type="PIRSR" id="PIRSR000350-3"/>
    </source>
</evidence>
<keyword evidence="8 16" id="KW-0560">Oxidoreductase</keyword>
<dbReference type="Gene3D" id="3.30.390.30">
    <property type="match status" value="1"/>
</dbReference>
<comment type="miscellaneous">
    <text evidence="16">The active site is a redox-active disulfide bond.</text>
</comment>
<dbReference type="Proteomes" id="UP000231655">
    <property type="component" value="Unassembled WGS sequence"/>
</dbReference>
<dbReference type="GO" id="GO:0005737">
    <property type="term" value="C:cytoplasm"/>
    <property type="evidence" value="ECO:0007669"/>
    <property type="project" value="UniProtKB-SubCell"/>
</dbReference>
<reference evidence="20 21" key="1">
    <citation type="submission" date="2017-09" db="EMBL/GenBank/DDBJ databases">
        <authorList>
            <person name="Ehlers B."/>
            <person name="Leendertz F.H."/>
        </authorList>
    </citation>
    <scope>NUCLEOTIDE SEQUENCE [LARGE SCALE GENOMIC DNA]</scope>
    <source>
        <strain evidence="20 21">CGMCC 1.12662</strain>
    </source>
</reference>
<dbReference type="InterPro" id="IPR050151">
    <property type="entry name" value="Class-I_Pyr_Nuc-Dis_Oxidored"/>
</dbReference>
<dbReference type="InterPro" id="IPR001100">
    <property type="entry name" value="Pyr_nuc-diS_OxRdtase"/>
</dbReference>
<dbReference type="InterPro" id="IPR012999">
    <property type="entry name" value="Pyr_OxRdtase_I_AS"/>
</dbReference>
<evidence type="ECO:0000256" key="10">
    <source>
        <dbReference type="ARBA" id="ARBA00023157"/>
    </source>
</evidence>
<dbReference type="PRINTS" id="PR00411">
    <property type="entry name" value="PNDRDTASEI"/>
</dbReference>
<evidence type="ECO:0000256" key="8">
    <source>
        <dbReference type="ARBA" id="ARBA00023002"/>
    </source>
</evidence>
<keyword evidence="11 16" id="KW-0676">Redox-active center</keyword>
<evidence type="ECO:0000313" key="20">
    <source>
        <dbReference type="EMBL" id="SNY55825.1"/>
    </source>
</evidence>
<accession>A0A285J684</accession>
<dbReference type="InterPro" id="IPR023753">
    <property type="entry name" value="FAD/NAD-binding_dom"/>
</dbReference>
<evidence type="ECO:0000256" key="15">
    <source>
        <dbReference type="PIRSR" id="PIRSR000350-4"/>
    </source>
</evidence>
<evidence type="ECO:0000256" key="7">
    <source>
        <dbReference type="ARBA" id="ARBA00022827"/>
    </source>
</evidence>
<feature type="domain" description="FAD/NAD(P)-binding" evidence="18">
    <location>
        <begin position="6"/>
        <end position="325"/>
    </location>
</feature>
<dbReference type="Pfam" id="PF07992">
    <property type="entry name" value="Pyr_redox_2"/>
    <property type="match status" value="1"/>
</dbReference>
<comment type="catalytic activity">
    <reaction evidence="12 16">
        <text>N(6)-[(R)-dihydrolipoyl]-L-lysyl-[protein] + NAD(+) = N(6)-[(R)-lipoyl]-L-lysyl-[protein] + NADH + H(+)</text>
        <dbReference type="Rhea" id="RHEA:15045"/>
        <dbReference type="Rhea" id="RHEA-COMP:10474"/>
        <dbReference type="Rhea" id="RHEA-COMP:10475"/>
        <dbReference type="ChEBI" id="CHEBI:15378"/>
        <dbReference type="ChEBI" id="CHEBI:57540"/>
        <dbReference type="ChEBI" id="CHEBI:57945"/>
        <dbReference type="ChEBI" id="CHEBI:83099"/>
        <dbReference type="ChEBI" id="CHEBI:83100"/>
        <dbReference type="EC" id="1.8.1.4"/>
    </reaction>
</comment>
<comment type="similarity">
    <text evidence="2 16">Belongs to the class-I pyridine nucleotide-disulfide oxidoreductase family.</text>
</comment>
<evidence type="ECO:0000256" key="9">
    <source>
        <dbReference type="ARBA" id="ARBA00023027"/>
    </source>
</evidence>
<dbReference type="FunFam" id="3.30.390.30:FF:000001">
    <property type="entry name" value="Dihydrolipoyl dehydrogenase"/>
    <property type="match status" value="1"/>
</dbReference>
<dbReference type="AlphaFoldDB" id="A0A285J684"/>
<evidence type="ECO:0000256" key="5">
    <source>
        <dbReference type="ARBA" id="ARBA00022490"/>
    </source>
</evidence>
<keyword evidence="7 14" id="KW-0274">FAD</keyword>
<dbReference type="OrthoDB" id="9776382at2"/>
<sequence>MAAKSFDFIVIGAGPGGYVAAIRAAQLGLSVAVVEREHLGGICLNWGCIPTKALLRSSEVFHLMERAKEFGLSAEKIGYDLDAVVNRSRGVAKQMEGGVRGLLKKNKVTVIMGEASVPAKGKVSVKTDKGTEELTGKTIVLATGARARELPGLEADGDLVWTYRHALKPARMPKKLLVIGSGAIGIEFASFYNTLGADTTVVEVMDRVLPVEDADISAFAKKQFVKQGMKIMEKAMVKKLDRAKGKVTAHIEVGGKVETQEFDTVISAVGIVGNVENLGLEELGVKVDRTHVMVDEYCRTGVEGLYAIGDIAGAPWLAHKASHEGVMVAEHAAGKKVHPIRPNSIAGCTYCHPQVASVGLTEAKAKEAGYELKVGKFPFIGNGKAVALGEAEGLIKTVFDAKTGELLGAHMVGAEVTELIQGYVVGQALETTEEDLMHTVFPHPTLSEMLHESVLQAYGRAIHI</sequence>
<keyword evidence="5" id="KW-0963">Cytoplasm</keyword>
<feature type="disulfide bond" description="Redox-active" evidence="15">
    <location>
        <begin position="43"/>
        <end position="48"/>
    </location>
</feature>
<evidence type="ECO:0000313" key="19">
    <source>
        <dbReference type="EMBL" id="PJE26937.1"/>
    </source>
</evidence>
<dbReference type="PIRSF" id="PIRSF000350">
    <property type="entry name" value="Mercury_reductase_MerA"/>
    <property type="match status" value="1"/>
</dbReference>
<comment type="subcellular location">
    <subcellularLocation>
        <location evidence="1">Cytoplasm</location>
    </subcellularLocation>
</comment>
<evidence type="ECO:0000259" key="18">
    <source>
        <dbReference type="Pfam" id="PF07992"/>
    </source>
</evidence>
<dbReference type="Gene3D" id="3.50.50.60">
    <property type="entry name" value="FAD/NAD(P)-binding domain"/>
    <property type="match status" value="2"/>
</dbReference>
<dbReference type="EC" id="1.8.1.4" evidence="3 16"/>
<keyword evidence="6 16" id="KW-0285">Flavoprotein</keyword>
<reference evidence="19 22" key="2">
    <citation type="journal article" date="2018" name="Int. J. Syst. Evol. Microbiol.">
        <title>Pseudooceanicola lipolyticus sp. nov., a marine alphaproteobacterium, reclassification of Oceanicola flagellatus as Pseudooceanicola flagellatus comb. nov. and emended description of the genus Pseudooceanicola.</title>
        <authorList>
            <person name="Huang M.-M."/>
            <person name="Guo L.-L."/>
            <person name="Wu Y.-H."/>
            <person name="Lai Q.-L."/>
            <person name="Shao Z.-Z."/>
            <person name="Wang C.-S."/>
            <person name="Wu M."/>
            <person name="Xu X.-W."/>
        </authorList>
    </citation>
    <scope>NUCLEOTIDE SEQUENCE [LARGE SCALE GENOMIC DNA]</scope>
    <source>
        <strain evidence="19 22">Ar-45</strain>
    </source>
</reference>
<evidence type="ECO:0000313" key="21">
    <source>
        <dbReference type="Proteomes" id="UP000231655"/>
    </source>
</evidence>
<comment type="cofactor">
    <cofactor evidence="14 16">
        <name>FAD</name>
        <dbReference type="ChEBI" id="CHEBI:57692"/>
    </cofactor>
    <text evidence="14 16">Binds 1 FAD per subunit.</text>
</comment>
<dbReference type="Pfam" id="PF02852">
    <property type="entry name" value="Pyr_redox_dim"/>
    <property type="match status" value="1"/>
</dbReference>
<dbReference type="NCBIfam" id="TIGR01350">
    <property type="entry name" value="lipoamide_DH"/>
    <property type="match status" value="1"/>
</dbReference>
<keyword evidence="9 14" id="KW-0520">NAD</keyword>
<dbReference type="PRINTS" id="PR00368">
    <property type="entry name" value="FADPNR"/>
</dbReference>
<feature type="binding site" evidence="14">
    <location>
        <position position="203"/>
    </location>
    <ligand>
        <name>NAD(+)</name>
        <dbReference type="ChEBI" id="CHEBI:57540"/>
    </ligand>
</feature>
<organism evidence="20 21">
    <name type="scientific">Pseudooceanicola antarcticus</name>
    <dbReference type="NCBI Taxonomy" id="1247613"/>
    <lineage>
        <taxon>Bacteria</taxon>
        <taxon>Pseudomonadati</taxon>
        <taxon>Pseudomonadota</taxon>
        <taxon>Alphaproteobacteria</taxon>
        <taxon>Rhodobacterales</taxon>
        <taxon>Paracoccaceae</taxon>
        <taxon>Pseudooceanicola</taxon>
    </lineage>
</organism>
<proteinExistence type="inferred from homology"/>
<feature type="active site" description="Proton acceptor" evidence="13">
    <location>
        <position position="443"/>
    </location>
</feature>
<evidence type="ECO:0000256" key="6">
    <source>
        <dbReference type="ARBA" id="ARBA00022630"/>
    </source>
</evidence>
<dbReference type="Proteomes" id="UP000231702">
    <property type="component" value="Unassembled WGS sequence"/>
</dbReference>
<dbReference type="PROSITE" id="PS00076">
    <property type="entry name" value="PYRIDINE_REDOX_1"/>
    <property type="match status" value="1"/>
</dbReference>
<dbReference type="GO" id="GO:0006103">
    <property type="term" value="P:2-oxoglutarate metabolic process"/>
    <property type="evidence" value="ECO:0007669"/>
    <property type="project" value="TreeGrafter"/>
</dbReference>
<dbReference type="GO" id="GO:0004148">
    <property type="term" value="F:dihydrolipoyl dehydrogenase (NADH) activity"/>
    <property type="evidence" value="ECO:0007669"/>
    <property type="project" value="UniProtKB-EC"/>
</dbReference>
<evidence type="ECO:0000256" key="16">
    <source>
        <dbReference type="RuleBase" id="RU003692"/>
    </source>
</evidence>
<feature type="domain" description="Pyridine nucleotide-disulphide oxidoreductase dimerisation" evidence="17">
    <location>
        <begin position="345"/>
        <end position="453"/>
    </location>
</feature>
<name>A0A285J684_9RHOB</name>
<dbReference type="EMBL" id="PGTD01000018">
    <property type="protein sequence ID" value="PJE26937.1"/>
    <property type="molecule type" value="Genomic_DNA"/>
</dbReference>
<dbReference type="RefSeq" id="WP_097146823.1">
    <property type="nucleotide sequence ID" value="NZ_OBEA01000006.1"/>
</dbReference>
<dbReference type="PANTHER" id="PTHR22912">
    <property type="entry name" value="DISULFIDE OXIDOREDUCTASE"/>
    <property type="match status" value="1"/>
</dbReference>
<dbReference type="SUPFAM" id="SSF51905">
    <property type="entry name" value="FAD/NAD(P)-binding domain"/>
    <property type="match status" value="1"/>
</dbReference>
<protein>
    <recommendedName>
        <fullName evidence="4 16">Dihydrolipoyl dehydrogenase</fullName>
        <ecNumber evidence="3 16">1.8.1.4</ecNumber>
    </recommendedName>
</protein>
<evidence type="ECO:0000259" key="17">
    <source>
        <dbReference type="Pfam" id="PF02852"/>
    </source>
</evidence>
<feature type="binding site" evidence="14">
    <location>
        <position position="270"/>
    </location>
    <ligand>
        <name>NAD(+)</name>
        <dbReference type="ChEBI" id="CHEBI:57540"/>
    </ligand>
</feature>